<keyword evidence="2" id="KW-1185">Reference proteome</keyword>
<evidence type="ECO:0000313" key="1">
    <source>
        <dbReference type="EMBL" id="GIY46647.1"/>
    </source>
</evidence>
<name>A0AAV4TPG6_CAEEX</name>
<dbReference type="EMBL" id="BPLR01011453">
    <property type="protein sequence ID" value="GIY46647.1"/>
    <property type="molecule type" value="Genomic_DNA"/>
</dbReference>
<accession>A0AAV4TPG6</accession>
<dbReference type="AlphaFoldDB" id="A0AAV4TPG6"/>
<sequence length="120" mass="13230">MVFREKGGVCVSVCPPDRLLAVSTRAAVRTLSLRLLREQKGGEGAQIEMVLSRQGLSHGGKDCFFLCCDGRSSRRKCFLAYKLISPSPGDFGSSNLVGFSSKPSQFEIPSHYPLFRLLKF</sequence>
<proteinExistence type="predicted"/>
<comment type="caution">
    <text evidence="1">The sequence shown here is derived from an EMBL/GenBank/DDBJ whole genome shotgun (WGS) entry which is preliminary data.</text>
</comment>
<dbReference type="Proteomes" id="UP001054945">
    <property type="component" value="Unassembled WGS sequence"/>
</dbReference>
<protein>
    <submittedName>
        <fullName evidence="1">Uncharacterized protein</fullName>
    </submittedName>
</protein>
<organism evidence="1 2">
    <name type="scientific">Caerostris extrusa</name>
    <name type="common">Bark spider</name>
    <name type="synonym">Caerostris bankana</name>
    <dbReference type="NCBI Taxonomy" id="172846"/>
    <lineage>
        <taxon>Eukaryota</taxon>
        <taxon>Metazoa</taxon>
        <taxon>Ecdysozoa</taxon>
        <taxon>Arthropoda</taxon>
        <taxon>Chelicerata</taxon>
        <taxon>Arachnida</taxon>
        <taxon>Araneae</taxon>
        <taxon>Araneomorphae</taxon>
        <taxon>Entelegynae</taxon>
        <taxon>Araneoidea</taxon>
        <taxon>Araneidae</taxon>
        <taxon>Caerostris</taxon>
    </lineage>
</organism>
<gene>
    <name evidence="1" type="ORF">CEXT_791701</name>
</gene>
<evidence type="ECO:0000313" key="2">
    <source>
        <dbReference type="Proteomes" id="UP001054945"/>
    </source>
</evidence>
<reference evidence="1 2" key="1">
    <citation type="submission" date="2021-06" db="EMBL/GenBank/DDBJ databases">
        <title>Caerostris extrusa draft genome.</title>
        <authorList>
            <person name="Kono N."/>
            <person name="Arakawa K."/>
        </authorList>
    </citation>
    <scope>NUCLEOTIDE SEQUENCE [LARGE SCALE GENOMIC DNA]</scope>
</reference>